<evidence type="ECO:0000256" key="14">
    <source>
        <dbReference type="ARBA" id="ARBA00069039"/>
    </source>
</evidence>
<evidence type="ECO:0000256" key="15">
    <source>
        <dbReference type="PROSITE-ProRule" id="PRU01379"/>
    </source>
</evidence>
<comment type="cofactor">
    <cofactor evidence="1">
        <name>Zn(2+)</name>
        <dbReference type="ChEBI" id="CHEBI:29105"/>
    </cofactor>
</comment>
<organism evidence="18 19">
    <name type="scientific">Psylliodes chrysocephalus</name>
    <dbReference type="NCBI Taxonomy" id="3402493"/>
    <lineage>
        <taxon>Eukaryota</taxon>
        <taxon>Metazoa</taxon>
        <taxon>Ecdysozoa</taxon>
        <taxon>Arthropoda</taxon>
        <taxon>Hexapoda</taxon>
        <taxon>Insecta</taxon>
        <taxon>Pterygota</taxon>
        <taxon>Neoptera</taxon>
        <taxon>Endopterygota</taxon>
        <taxon>Coleoptera</taxon>
        <taxon>Polyphaga</taxon>
        <taxon>Cucujiformia</taxon>
        <taxon>Chrysomeloidea</taxon>
        <taxon>Chrysomelidae</taxon>
        <taxon>Galerucinae</taxon>
        <taxon>Alticini</taxon>
        <taxon>Psylliodes</taxon>
    </lineage>
</organism>
<evidence type="ECO:0000256" key="9">
    <source>
        <dbReference type="ARBA" id="ARBA00022801"/>
    </source>
</evidence>
<evidence type="ECO:0000256" key="4">
    <source>
        <dbReference type="ARBA" id="ARBA00022525"/>
    </source>
</evidence>
<keyword evidence="7" id="KW-0479">Metal-binding</keyword>
<keyword evidence="11" id="KW-0482">Metalloprotease</keyword>
<evidence type="ECO:0000256" key="12">
    <source>
        <dbReference type="ARBA" id="ARBA00023157"/>
    </source>
</evidence>
<dbReference type="InterPro" id="IPR000834">
    <property type="entry name" value="Peptidase_M14"/>
</dbReference>
<feature type="active site" description="Proton donor/acceptor" evidence="15">
    <location>
        <position position="381"/>
    </location>
</feature>
<dbReference type="FunFam" id="3.40.630.10:FF:000040">
    <property type="entry name" value="zinc carboxypeptidase"/>
    <property type="match status" value="1"/>
</dbReference>
<accession>A0A9P0CLT2</accession>
<evidence type="ECO:0000256" key="16">
    <source>
        <dbReference type="SAM" id="SignalP"/>
    </source>
</evidence>
<comment type="similarity">
    <text evidence="3 15">Belongs to the peptidase M14 family.</text>
</comment>
<dbReference type="PANTHER" id="PTHR11705:SF153">
    <property type="entry name" value="ZINC CARBOXYPEPTIDASE A 1-LIKE PROTEIN"/>
    <property type="match status" value="1"/>
</dbReference>
<dbReference type="PANTHER" id="PTHR11705">
    <property type="entry name" value="PROTEASE FAMILY M14 CARBOXYPEPTIDASE A,B"/>
    <property type="match status" value="1"/>
</dbReference>
<dbReference type="GO" id="GO:0004181">
    <property type="term" value="F:metallocarboxypeptidase activity"/>
    <property type="evidence" value="ECO:0007669"/>
    <property type="project" value="InterPro"/>
</dbReference>
<evidence type="ECO:0000256" key="6">
    <source>
        <dbReference type="ARBA" id="ARBA00022670"/>
    </source>
</evidence>
<dbReference type="PROSITE" id="PS00133">
    <property type="entry name" value="CARBOXYPEPT_ZN_2"/>
    <property type="match status" value="1"/>
</dbReference>
<keyword evidence="12" id="KW-1015">Disulfide bond</keyword>
<evidence type="ECO:0000256" key="10">
    <source>
        <dbReference type="ARBA" id="ARBA00022833"/>
    </source>
</evidence>
<name>A0A9P0CLT2_9CUCU</name>
<comment type="function">
    <text evidence="13">Involved in the digestion of the blood meal.</text>
</comment>
<dbReference type="SUPFAM" id="SSF53187">
    <property type="entry name" value="Zn-dependent exopeptidases"/>
    <property type="match status" value="1"/>
</dbReference>
<dbReference type="PROSITE" id="PS52035">
    <property type="entry name" value="PEPTIDASE_M14"/>
    <property type="match status" value="1"/>
</dbReference>
<evidence type="ECO:0000256" key="11">
    <source>
        <dbReference type="ARBA" id="ARBA00023049"/>
    </source>
</evidence>
<feature type="chain" id="PRO_5040310805" description="Zinc carboxypeptidase A 1" evidence="16">
    <location>
        <begin position="19"/>
        <end position="427"/>
    </location>
</feature>
<feature type="domain" description="Peptidase M14" evidence="17">
    <location>
        <begin position="122"/>
        <end position="415"/>
    </location>
</feature>
<evidence type="ECO:0000256" key="2">
    <source>
        <dbReference type="ARBA" id="ARBA00004613"/>
    </source>
</evidence>
<evidence type="ECO:0000256" key="7">
    <source>
        <dbReference type="ARBA" id="ARBA00022723"/>
    </source>
</evidence>
<dbReference type="Gene3D" id="3.40.630.10">
    <property type="entry name" value="Zn peptidases"/>
    <property type="match status" value="1"/>
</dbReference>
<dbReference type="EMBL" id="OV651825">
    <property type="protein sequence ID" value="CAH1102463.1"/>
    <property type="molecule type" value="Genomic_DNA"/>
</dbReference>
<evidence type="ECO:0000256" key="8">
    <source>
        <dbReference type="ARBA" id="ARBA00022729"/>
    </source>
</evidence>
<dbReference type="CDD" id="cd03860">
    <property type="entry name" value="M14_CP_A-B_like"/>
    <property type="match status" value="1"/>
</dbReference>
<reference evidence="18" key="1">
    <citation type="submission" date="2022-01" db="EMBL/GenBank/DDBJ databases">
        <authorList>
            <person name="King R."/>
        </authorList>
    </citation>
    <scope>NUCLEOTIDE SEQUENCE</scope>
</reference>
<evidence type="ECO:0000256" key="3">
    <source>
        <dbReference type="ARBA" id="ARBA00005988"/>
    </source>
</evidence>
<evidence type="ECO:0000313" key="19">
    <source>
        <dbReference type="Proteomes" id="UP001153636"/>
    </source>
</evidence>
<dbReference type="Pfam" id="PF02244">
    <property type="entry name" value="Propep_M14"/>
    <property type="match status" value="1"/>
</dbReference>
<dbReference type="FunFam" id="3.30.70.340:FF:000002">
    <property type="entry name" value="Carboxypeptidase A"/>
    <property type="match status" value="1"/>
</dbReference>
<dbReference type="Pfam" id="PF00246">
    <property type="entry name" value="Peptidase_M14"/>
    <property type="match status" value="1"/>
</dbReference>
<keyword evidence="5" id="KW-0121">Carboxypeptidase</keyword>
<dbReference type="Gene3D" id="3.30.70.340">
    <property type="entry name" value="Metallocarboxypeptidase-like"/>
    <property type="match status" value="1"/>
</dbReference>
<dbReference type="GO" id="GO:0005615">
    <property type="term" value="C:extracellular space"/>
    <property type="evidence" value="ECO:0007669"/>
    <property type="project" value="TreeGrafter"/>
</dbReference>
<proteinExistence type="inferred from homology"/>
<dbReference type="PRINTS" id="PR00765">
    <property type="entry name" value="CRBOXYPTASEA"/>
</dbReference>
<dbReference type="SMART" id="SM00631">
    <property type="entry name" value="Zn_pept"/>
    <property type="match status" value="1"/>
</dbReference>
<dbReference type="InterPro" id="IPR057247">
    <property type="entry name" value="CARBOXYPEPT_ZN_2"/>
</dbReference>
<dbReference type="InterPro" id="IPR036990">
    <property type="entry name" value="M14A-like_propep"/>
</dbReference>
<dbReference type="AlphaFoldDB" id="A0A9P0CLT2"/>
<dbReference type="GO" id="GO:0006508">
    <property type="term" value="P:proteolysis"/>
    <property type="evidence" value="ECO:0007669"/>
    <property type="project" value="UniProtKB-KW"/>
</dbReference>
<gene>
    <name evidence="18" type="ORF">PSYICH_LOCUS3746</name>
</gene>
<sequence>MKIIPFTLFIATCSLTIASEVRYDNFTLYRLIPKSLSEVNILTDLETSHLGGYDFWTHPKDVGVSVDVLVSPDKKSSIKDMMNSNNIQYEVVIENVQEKIEEEAKLNEANFKGGKVGFSWTSYARIDQIYDWLIMLSSQYPRIVTVIEGGRTSEGRRILGVKLSFQPGNERRGVWLDSLIHAREWIAGATTTFILNELLTSTDPGVREVADNHDWYIFPVINPDGYEYTHTTNRLWRKTRKQYGVVCYGADPNRNWGFRWNTGGSSSQPCSDTYAGPNSFSEIETDTLSRYLRSIGQNIVAYISFHSYSQMILLPYGHTARHLDNYNQVRGIGLRGAQSLAKRYGTQYVVGNVAETIYVATGSSMDWVKDTLKVPVALTYELRDKGNNGFLLPADQIIPSGLETLDSLVTILLQTDRLLLNRNRTVV</sequence>
<evidence type="ECO:0000256" key="13">
    <source>
        <dbReference type="ARBA" id="ARBA00057299"/>
    </source>
</evidence>
<evidence type="ECO:0000256" key="5">
    <source>
        <dbReference type="ARBA" id="ARBA00022645"/>
    </source>
</evidence>
<dbReference type="GO" id="GO:0008270">
    <property type="term" value="F:zinc ion binding"/>
    <property type="evidence" value="ECO:0007669"/>
    <property type="project" value="InterPro"/>
</dbReference>
<keyword evidence="10" id="KW-0862">Zinc</keyword>
<keyword evidence="6" id="KW-0645">Protease</keyword>
<keyword evidence="8 16" id="KW-0732">Signal</keyword>
<comment type="subcellular location">
    <subcellularLocation>
        <location evidence="2">Secreted</location>
    </subcellularLocation>
</comment>
<protein>
    <recommendedName>
        <fullName evidence="14">Zinc carboxypeptidase A 1</fullName>
    </recommendedName>
</protein>
<evidence type="ECO:0000313" key="18">
    <source>
        <dbReference type="EMBL" id="CAH1102463.1"/>
    </source>
</evidence>
<keyword evidence="9" id="KW-0378">Hydrolase</keyword>
<dbReference type="SUPFAM" id="SSF54897">
    <property type="entry name" value="Protease propeptides/inhibitors"/>
    <property type="match status" value="1"/>
</dbReference>
<keyword evidence="19" id="KW-1185">Reference proteome</keyword>
<feature type="signal peptide" evidence="16">
    <location>
        <begin position="1"/>
        <end position="18"/>
    </location>
</feature>
<dbReference type="InterPro" id="IPR003146">
    <property type="entry name" value="M14A_act_pep"/>
</dbReference>
<dbReference type="OrthoDB" id="3626597at2759"/>
<dbReference type="Proteomes" id="UP001153636">
    <property type="component" value="Chromosome 13"/>
</dbReference>
<keyword evidence="4" id="KW-0964">Secreted</keyword>
<evidence type="ECO:0000256" key="1">
    <source>
        <dbReference type="ARBA" id="ARBA00001947"/>
    </source>
</evidence>
<evidence type="ECO:0000259" key="17">
    <source>
        <dbReference type="PROSITE" id="PS52035"/>
    </source>
</evidence>